<evidence type="ECO:0000256" key="1">
    <source>
        <dbReference type="SAM" id="MobiDB-lite"/>
    </source>
</evidence>
<evidence type="ECO:0000313" key="3">
    <source>
        <dbReference type="Proteomes" id="UP000001075"/>
    </source>
</evidence>
<sequence length="66" mass="7225">MTTTRNPCKVVAQATRRRHRQQSCPDLGWDPDANYHYCAGRPQSGHGSLQSLDSPEVGLSHYAGSA</sequence>
<accession>G3GVI6</accession>
<evidence type="ECO:0000313" key="2">
    <source>
        <dbReference type="EMBL" id="EGW01282.1"/>
    </source>
</evidence>
<gene>
    <name evidence="2" type="ORF">I79_001725</name>
</gene>
<dbReference type="Proteomes" id="UP000001075">
    <property type="component" value="Unassembled WGS sequence"/>
</dbReference>
<dbReference type="EMBL" id="JH000040">
    <property type="protein sequence ID" value="EGW01282.1"/>
    <property type="molecule type" value="Genomic_DNA"/>
</dbReference>
<reference evidence="3" key="1">
    <citation type="journal article" date="2011" name="Nat. Biotechnol.">
        <title>The genomic sequence of the Chinese hamster ovary (CHO)-K1 cell line.</title>
        <authorList>
            <person name="Xu X."/>
            <person name="Nagarajan H."/>
            <person name="Lewis N.E."/>
            <person name="Pan S."/>
            <person name="Cai Z."/>
            <person name="Liu X."/>
            <person name="Chen W."/>
            <person name="Xie M."/>
            <person name="Wang W."/>
            <person name="Hammond S."/>
            <person name="Andersen M.R."/>
            <person name="Neff N."/>
            <person name="Passarelli B."/>
            <person name="Koh W."/>
            <person name="Fan H.C."/>
            <person name="Wang J."/>
            <person name="Gui Y."/>
            <person name="Lee K.H."/>
            <person name="Betenbaugh M.J."/>
            <person name="Quake S.R."/>
            <person name="Famili I."/>
            <person name="Palsson B.O."/>
            <person name="Wang J."/>
        </authorList>
    </citation>
    <scope>NUCLEOTIDE SEQUENCE [LARGE SCALE GENOMIC DNA]</scope>
    <source>
        <strain evidence="3">CHO K1 cell line</strain>
    </source>
</reference>
<name>G3GVI6_CRIGR</name>
<protein>
    <submittedName>
        <fullName evidence="2">Uncharacterized protein</fullName>
    </submittedName>
</protein>
<dbReference type="AlphaFoldDB" id="G3GVI6"/>
<organism evidence="2 3">
    <name type="scientific">Cricetulus griseus</name>
    <name type="common">Chinese hamster</name>
    <name type="synonym">Cricetulus barabensis griseus</name>
    <dbReference type="NCBI Taxonomy" id="10029"/>
    <lineage>
        <taxon>Eukaryota</taxon>
        <taxon>Metazoa</taxon>
        <taxon>Chordata</taxon>
        <taxon>Craniata</taxon>
        <taxon>Vertebrata</taxon>
        <taxon>Euteleostomi</taxon>
        <taxon>Mammalia</taxon>
        <taxon>Eutheria</taxon>
        <taxon>Euarchontoglires</taxon>
        <taxon>Glires</taxon>
        <taxon>Rodentia</taxon>
        <taxon>Myomorpha</taxon>
        <taxon>Muroidea</taxon>
        <taxon>Cricetidae</taxon>
        <taxon>Cricetinae</taxon>
        <taxon>Cricetulus</taxon>
    </lineage>
</organism>
<proteinExistence type="predicted"/>
<feature type="region of interest" description="Disordered" evidence="1">
    <location>
        <begin position="40"/>
        <end position="66"/>
    </location>
</feature>
<dbReference type="InParanoid" id="G3GVI6"/>